<dbReference type="PANTHER" id="PTHR31720">
    <property type="entry name" value="SERPENTINE RECEPTOR, CLASS Z-RELATED"/>
    <property type="match status" value="1"/>
</dbReference>
<protein>
    <submittedName>
        <fullName evidence="3">G_PROTEIN_RECEP_F1_2 domain-containing protein</fullName>
    </submittedName>
</protein>
<evidence type="ECO:0000256" key="1">
    <source>
        <dbReference type="SAM" id="Phobius"/>
    </source>
</evidence>
<dbReference type="PANTHER" id="PTHR31720:SF12">
    <property type="entry name" value="SERPENTINE RECEPTOR, CLASS T-RELATED"/>
    <property type="match status" value="1"/>
</dbReference>
<evidence type="ECO:0000313" key="3">
    <source>
        <dbReference type="WBParaSite" id="Csp11.Scaffold608.g5821.t1"/>
    </source>
</evidence>
<sequence length="111" mass="12977">MSQFNGMLEESLENSIEQCYLLFEFSLEVISILSVLLYCPIFISIRTKLHLVSAVQSKPDRYIRYQAVFICLSKLISILIMSKIAWFGYIGITELKWVRFLRKIGVFFKPV</sequence>
<keyword evidence="1" id="KW-0472">Membrane</keyword>
<dbReference type="WBParaSite" id="Csp11.Scaffold608.g5821.t1">
    <property type="protein sequence ID" value="Csp11.Scaffold608.g5821.t1"/>
    <property type="gene ID" value="Csp11.Scaffold608.g5821"/>
</dbReference>
<dbReference type="Pfam" id="PF10325">
    <property type="entry name" value="7TM_GPCR_Srz"/>
    <property type="match status" value="1"/>
</dbReference>
<dbReference type="Proteomes" id="UP000095282">
    <property type="component" value="Unplaced"/>
</dbReference>
<keyword evidence="1" id="KW-1133">Transmembrane helix</keyword>
<reference evidence="3" key="1">
    <citation type="submission" date="2016-11" db="UniProtKB">
        <authorList>
            <consortium name="WormBaseParasite"/>
        </authorList>
    </citation>
    <scope>IDENTIFICATION</scope>
</reference>
<accession>A0A1I7TGX6</accession>
<organism evidence="2 3">
    <name type="scientific">Caenorhabditis tropicalis</name>
    <dbReference type="NCBI Taxonomy" id="1561998"/>
    <lineage>
        <taxon>Eukaryota</taxon>
        <taxon>Metazoa</taxon>
        <taxon>Ecdysozoa</taxon>
        <taxon>Nematoda</taxon>
        <taxon>Chromadorea</taxon>
        <taxon>Rhabditida</taxon>
        <taxon>Rhabditina</taxon>
        <taxon>Rhabditomorpha</taxon>
        <taxon>Rhabditoidea</taxon>
        <taxon>Rhabditidae</taxon>
        <taxon>Peloderinae</taxon>
        <taxon>Caenorhabditis</taxon>
    </lineage>
</organism>
<proteinExistence type="predicted"/>
<dbReference type="AlphaFoldDB" id="A0A1I7TGX6"/>
<name>A0A1I7TGX6_9PELO</name>
<feature type="transmembrane region" description="Helical" evidence="1">
    <location>
        <begin position="20"/>
        <end position="45"/>
    </location>
</feature>
<keyword evidence="2" id="KW-1185">Reference proteome</keyword>
<feature type="transmembrane region" description="Helical" evidence="1">
    <location>
        <begin position="66"/>
        <end position="92"/>
    </location>
</feature>
<dbReference type="InterPro" id="IPR018817">
    <property type="entry name" value="7TM_GPCR_serpentine_rcpt_Srz"/>
</dbReference>
<keyword evidence="1" id="KW-0812">Transmembrane</keyword>
<evidence type="ECO:0000313" key="2">
    <source>
        <dbReference type="Proteomes" id="UP000095282"/>
    </source>
</evidence>